<dbReference type="RefSeq" id="WP_009163992.1">
    <property type="nucleotide sequence ID" value="NZ_ADFP01000031.1"/>
</dbReference>
<sequence length="62" mass="7067">MTSKRKRDLLSAAFVAVFSLFWVSSESDNILRYRHPYLAPICFAGSVIIVFALYALRRGERG</sequence>
<comment type="caution">
    <text evidence="2">The sequence shown here is derived from an EMBL/GenBank/DDBJ whole genome shotgun (WGS) entry which is preliminary data.</text>
</comment>
<organism evidence="2 3">
    <name type="scientific">Pyramidobacter piscolens W5455</name>
    <dbReference type="NCBI Taxonomy" id="352165"/>
    <lineage>
        <taxon>Bacteria</taxon>
        <taxon>Thermotogati</taxon>
        <taxon>Synergistota</taxon>
        <taxon>Synergistia</taxon>
        <taxon>Synergistales</taxon>
        <taxon>Dethiosulfovibrionaceae</taxon>
        <taxon>Pyramidobacter</taxon>
    </lineage>
</organism>
<dbReference type="EMBL" id="ADFP01000031">
    <property type="protein sequence ID" value="EFB91537.1"/>
    <property type="molecule type" value="Genomic_DNA"/>
</dbReference>
<keyword evidence="3" id="KW-1185">Reference proteome</keyword>
<evidence type="ECO:0000313" key="2">
    <source>
        <dbReference type="EMBL" id="EFB91537.1"/>
    </source>
</evidence>
<name>A0ABM9ZXF2_9BACT</name>
<proteinExistence type="predicted"/>
<reference evidence="2 3" key="1">
    <citation type="submission" date="2009-12" db="EMBL/GenBank/DDBJ databases">
        <authorList>
            <person name="Shrivastava S."/>
            <person name="Madupu R."/>
            <person name="Durkin A.S."/>
            <person name="Torralba M."/>
            <person name="Methe B."/>
            <person name="Sutton G.G."/>
            <person name="Strausberg R.L."/>
            <person name="Nelson K.E."/>
        </authorList>
    </citation>
    <scope>NUCLEOTIDE SEQUENCE [LARGE SCALE GENOMIC DNA]</scope>
    <source>
        <strain evidence="2 3">W5455</strain>
    </source>
</reference>
<gene>
    <name evidence="2" type="ORF">HMPREF7215_2798</name>
</gene>
<keyword evidence="1" id="KW-0472">Membrane</keyword>
<keyword evidence="1" id="KW-0812">Transmembrane</keyword>
<protein>
    <submittedName>
        <fullName evidence="2">Uncharacterized protein</fullName>
    </submittedName>
</protein>
<keyword evidence="1" id="KW-1133">Transmembrane helix</keyword>
<accession>A0ABM9ZXF2</accession>
<dbReference type="Proteomes" id="UP000006462">
    <property type="component" value="Unassembled WGS sequence"/>
</dbReference>
<evidence type="ECO:0000313" key="3">
    <source>
        <dbReference type="Proteomes" id="UP000006462"/>
    </source>
</evidence>
<evidence type="ECO:0000256" key="1">
    <source>
        <dbReference type="SAM" id="Phobius"/>
    </source>
</evidence>
<feature type="transmembrane region" description="Helical" evidence="1">
    <location>
        <begin position="37"/>
        <end position="56"/>
    </location>
</feature>